<keyword evidence="3" id="KW-0815">Transposition</keyword>
<evidence type="ECO:0000256" key="6">
    <source>
        <dbReference type="ARBA" id="ARBA00023125"/>
    </source>
</evidence>
<feature type="region of interest" description="Disordered" evidence="8">
    <location>
        <begin position="369"/>
        <end position="394"/>
    </location>
</feature>
<dbReference type="Pfam" id="PF01385">
    <property type="entry name" value="OrfB_IS605"/>
    <property type="match status" value="1"/>
</dbReference>
<evidence type="ECO:0000256" key="3">
    <source>
        <dbReference type="ARBA" id="ARBA00022578"/>
    </source>
</evidence>
<evidence type="ECO:0000259" key="10">
    <source>
        <dbReference type="Pfam" id="PF07282"/>
    </source>
</evidence>
<feature type="domain" description="Transposase putative helix-turn-helix" evidence="11">
    <location>
        <begin position="1"/>
        <end position="43"/>
    </location>
</feature>
<dbReference type="PANTHER" id="PTHR30405:SF11">
    <property type="entry name" value="RNA-GUIDED DNA ENDONUCLEASE RV2885C-RELATED"/>
    <property type="match status" value="1"/>
</dbReference>
<evidence type="ECO:0000256" key="4">
    <source>
        <dbReference type="ARBA" id="ARBA00022723"/>
    </source>
</evidence>
<evidence type="ECO:0000259" key="11">
    <source>
        <dbReference type="Pfam" id="PF12323"/>
    </source>
</evidence>
<comment type="caution">
    <text evidence="12">The sequence shown here is derived from an EMBL/GenBank/DDBJ whole genome shotgun (WGS) entry which is preliminary data.</text>
</comment>
<dbReference type="GO" id="GO:0003677">
    <property type="term" value="F:DNA binding"/>
    <property type="evidence" value="ECO:0007669"/>
    <property type="project" value="UniProtKB-KW"/>
</dbReference>
<dbReference type="GO" id="GO:0032196">
    <property type="term" value="P:transposition"/>
    <property type="evidence" value="ECO:0007669"/>
    <property type="project" value="UniProtKB-KW"/>
</dbReference>
<sequence>MIRTYKYRFYPNKKQVEPLEHTLDLCRNLYNAALQQRIYAHRLRRKNHYSKQQNELPALKKQFAEYRSVHSLVLQDTLHRVDKAFKAFFKRVKRKREGENIKAGFPRFKSRQRFNSFTYTQSGFKLLKNGHVWLSKIGELRVFRHREPIGEIKTVAVKRDKVGDWFITIATETLDVQPRKISTALGVDLGLKNFVTLTSGESIDAPKLFRKTERKVRRAQRILSRRVKGSRNREKARIRLAKLYRKVDRHRDDFIHKLSLWLVRKADLLVFEDLKVANMIRNHTVAKSIGDASWSKLVQYSSYKAESAGKRVELVDPRGTTQICSGCGTVVRKSLSERVHRCSTCGLLLGRDLNAAVNILNRSVLRGTQERTPVETTPTPVRASVVKETGSPRA</sequence>
<dbReference type="STRING" id="1618665.UY55_C0005G0033"/>
<evidence type="ECO:0000313" key="13">
    <source>
        <dbReference type="Proteomes" id="UP000034224"/>
    </source>
</evidence>
<evidence type="ECO:0000256" key="1">
    <source>
        <dbReference type="ARBA" id="ARBA00008761"/>
    </source>
</evidence>
<dbReference type="EMBL" id="LCQK01000005">
    <property type="protein sequence ID" value="KKW14685.1"/>
    <property type="molecule type" value="Genomic_DNA"/>
</dbReference>
<evidence type="ECO:0000313" key="12">
    <source>
        <dbReference type="EMBL" id="KKW14685.1"/>
    </source>
</evidence>
<dbReference type="GO" id="GO:0006310">
    <property type="term" value="P:DNA recombination"/>
    <property type="evidence" value="ECO:0007669"/>
    <property type="project" value="UniProtKB-KW"/>
</dbReference>
<gene>
    <name evidence="12" type="ORF">UY55_C0005G0033</name>
</gene>
<keyword evidence="7" id="KW-0233">DNA recombination</keyword>
<protein>
    <submittedName>
        <fullName evidence="12">Transposase, IS605 OrfB family</fullName>
    </submittedName>
</protein>
<name>A0A0G1W7X5_9BACT</name>
<keyword evidence="5" id="KW-0862">Zinc</keyword>
<accession>A0A0G1W7X5</accession>
<comment type="similarity">
    <text evidence="1">In the C-terminal section; belongs to the transposase 35 family.</text>
</comment>
<dbReference type="Pfam" id="PF07282">
    <property type="entry name" value="Cas12f1-like_TNB"/>
    <property type="match status" value="1"/>
</dbReference>
<proteinExistence type="inferred from homology"/>
<reference evidence="12 13" key="1">
    <citation type="journal article" date="2015" name="Nature">
        <title>rRNA introns, odd ribosomes, and small enigmatic genomes across a large radiation of phyla.</title>
        <authorList>
            <person name="Brown C.T."/>
            <person name="Hug L.A."/>
            <person name="Thomas B.C."/>
            <person name="Sharon I."/>
            <person name="Castelle C.J."/>
            <person name="Singh A."/>
            <person name="Wilkins M.J."/>
            <person name="Williams K.H."/>
            <person name="Banfield J.F."/>
        </authorList>
    </citation>
    <scope>NUCLEOTIDE SEQUENCE [LARGE SCALE GENOMIC DNA]</scope>
</reference>
<evidence type="ECO:0000256" key="7">
    <source>
        <dbReference type="ARBA" id="ARBA00023172"/>
    </source>
</evidence>
<dbReference type="InterPro" id="IPR001959">
    <property type="entry name" value="Transposase"/>
</dbReference>
<dbReference type="AlphaFoldDB" id="A0A0G1W7X5"/>
<dbReference type="InterPro" id="IPR010095">
    <property type="entry name" value="Cas12f1-like_TNB"/>
</dbReference>
<evidence type="ECO:0000256" key="5">
    <source>
        <dbReference type="ARBA" id="ARBA00022833"/>
    </source>
</evidence>
<keyword evidence="6" id="KW-0238">DNA-binding</keyword>
<dbReference type="NCBIfam" id="NF040570">
    <property type="entry name" value="guided_TnpB"/>
    <property type="match status" value="1"/>
</dbReference>
<feature type="domain" description="Probable transposase IS891/IS1136/IS1341" evidence="9">
    <location>
        <begin position="177"/>
        <end position="282"/>
    </location>
</feature>
<keyword evidence="4" id="KW-0479">Metal-binding</keyword>
<evidence type="ECO:0000259" key="9">
    <source>
        <dbReference type="Pfam" id="PF01385"/>
    </source>
</evidence>
<dbReference type="InterPro" id="IPR021027">
    <property type="entry name" value="Transposase_put_HTH"/>
</dbReference>
<evidence type="ECO:0000256" key="2">
    <source>
        <dbReference type="ARBA" id="ARBA00011044"/>
    </source>
</evidence>
<dbReference type="PANTHER" id="PTHR30405">
    <property type="entry name" value="TRANSPOSASE"/>
    <property type="match status" value="1"/>
</dbReference>
<comment type="similarity">
    <text evidence="2">In the N-terminal section; belongs to the transposase 2 family.</text>
</comment>
<organism evidence="12 13">
    <name type="scientific">Candidatus Jorgensenbacteria bacterium GW2011_GWB1_50_10</name>
    <dbReference type="NCBI Taxonomy" id="1618665"/>
    <lineage>
        <taxon>Bacteria</taxon>
        <taxon>Candidatus Joergenseniibacteriota</taxon>
    </lineage>
</organism>
<dbReference type="NCBIfam" id="TIGR01766">
    <property type="entry name" value="IS200/IS605 family accessory protein TnpB-like domain"/>
    <property type="match status" value="1"/>
</dbReference>
<dbReference type="Proteomes" id="UP000034224">
    <property type="component" value="Unassembled WGS sequence"/>
</dbReference>
<evidence type="ECO:0000256" key="8">
    <source>
        <dbReference type="SAM" id="MobiDB-lite"/>
    </source>
</evidence>
<dbReference type="GO" id="GO:0046872">
    <property type="term" value="F:metal ion binding"/>
    <property type="evidence" value="ECO:0007669"/>
    <property type="project" value="UniProtKB-KW"/>
</dbReference>
<feature type="domain" description="Cas12f1-like TNB" evidence="10">
    <location>
        <begin position="294"/>
        <end position="359"/>
    </location>
</feature>
<dbReference type="Pfam" id="PF12323">
    <property type="entry name" value="HTH_OrfB_IS605"/>
    <property type="match status" value="1"/>
</dbReference>
<dbReference type="InterPro" id="IPR051399">
    <property type="entry name" value="RNA-guided_DNA_endo/Transpos"/>
</dbReference>